<feature type="non-terminal residue" evidence="1">
    <location>
        <position position="195"/>
    </location>
</feature>
<dbReference type="AlphaFoldDB" id="A0A2M8DR10"/>
<comment type="caution">
    <text evidence="1">The sequence shown here is derived from an EMBL/GenBank/DDBJ whole genome shotgun (WGS) entry which is preliminary data.</text>
</comment>
<sequence length="195" mass="22655">MSYLFRISKGFISPQSLIYFFYKAKSTDLIILNQPNFEGLFLALIGKIFQKKIISIFHCQVFLEGNLITKIINSVLNISMKIQLNLSNKIVVYTKDYINSLPYFEQLKNKTLEVLPPIEKPKKNKKFLKKLLNEKKKNVWIGYAGRISSEKGLEYLVETIKQLNNKTINLIFAGPYGKDVTGENKYYEKIIIMLK</sequence>
<gene>
    <name evidence="1" type="ORF">CO073_02705</name>
</gene>
<protein>
    <recommendedName>
        <fullName evidence="3">Glycosyl transferase family 1 domain-containing protein</fullName>
    </recommendedName>
</protein>
<dbReference type="EMBL" id="PFSY01000125">
    <property type="protein sequence ID" value="PJC01830.1"/>
    <property type="molecule type" value="Genomic_DNA"/>
</dbReference>
<evidence type="ECO:0000313" key="2">
    <source>
        <dbReference type="Proteomes" id="UP000230136"/>
    </source>
</evidence>
<organism evidence="1 2">
    <name type="scientific">Candidatus Komeilibacteria bacterium CG_4_9_14_0_8_um_filter_36_9</name>
    <dbReference type="NCBI Taxonomy" id="1974473"/>
    <lineage>
        <taxon>Bacteria</taxon>
        <taxon>Candidatus Komeiliibacteriota</taxon>
    </lineage>
</organism>
<reference evidence="2" key="1">
    <citation type="submission" date="2017-09" db="EMBL/GenBank/DDBJ databases">
        <title>Depth-based differentiation of microbial function through sediment-hosted aquifers and enrichment of novel symbionts in the deep terrestrial subsurface.</title>
        <authorList>
            <person name="Probst A.J."/>
            <person name="Ladd B."/>
            <person name="Jarett J.K."/>
            <person name="Geller-Mcgrath D.E."/>
            <person name="Sieber C.M.K."/>
            <person name="Emerson J.B."/>
            <person name="Anantharaman K."/>
            <person name="Thomas B.C."/>
            <person name="Malmstrom R."/>
            <person name="Stieglmeier M."/>
            <person name="Klingl A."/>
            <person name="Woyke T."/>
            <person name="Ryan C.M."/>
            <person name="Banfield J.F."/>
        </authorList>
    </citation>
    <scope>NUCLEOTIDE SEQUENCE [LARGE SCALE GENOMIC DNA]</scope>
</reference>
<evidence type="ECO:0000313" key="1">
    <source>
        <dbReference type="EMBL" id="PJC01830.1"/>
    </source>
</evidence>
<evidence type="ECO:0008006" key="3">
    <source>
        <dbReference type="Google" id="ProtNLM"/>
    </source>
</evidence>
<proteinExistence type="predicted"/>
<dbReference type="Gene3D" id="3.40.50.2000">
    <property type="entry name" value="Glycogen Phosphorylase B"/>
    <property type="match status" value="2"/>
</dbReference>
<dbReference type="Proteomes" id="UP000230136">
    <property type="component" value="Unassembled WGS sequence"/>
</dbReference>
<accession>A0A2M8DR10</accession>
<dbReference type="SUPFAM" id="SSF53756">
    <property type="entry name" value="UDP-Glycosyltransferase/glycogen phosphorylase"/>
    <property type="match status" value="1"/>
</dbReference>
<name>A0A2M8DR10_9BACT</name>